<dbReference type="InterPro" id="IPR012944">
    <property type="entry name" value="SusD_RagB_dom"/>
</dbReference>
<evidence type="ECO:0000259" key="7">
    <source>
        <dbReference type="Pfam" id="PF14322"/>
    </source>
</evidence>
<evidence type="ECO:0000259" key="6">
    <source>
        <dbReference type="Pfam" id="PF07980"/>
    </source>
</evidence>
<dbReference type="Pfam" id="PF14322">
    <property type="entry name" value="SusD-like_3"/>
    <property type="match status" value="1"/>
</dbReference>
<dbReference type="InterPro" id="IPR033985">
    <property type="entry name" value="SusD-like_N"/>
</dbReference>
<comment type="subcellular location">
    <subcellularLocation>
        <location evidence="1">Cell outer membrane</location>
    </subcellularLocation>
</comment>
<accession>A0ABP7P522</accession>
<evidence type="ECO:0000256" key="2">
    <source>
        <dbReference type="ARBA" id="ARBA00006275"/>
    </source>
</evidence>
<protein>
    <submittedName>
        <fullName evidence="8">RagB/SusD family nutrient uptake outer membrane protein</fullName>
    </submittedName>
</protein>
<evidence type="ECO:0000313" key="9">
    <source>
        <dbReference type="Proteomes" id="UP001501081"/>
    </source>
</evidence>
<feature type="domain" description="RagB/SusD" evidence="6">
    <location>
        <begin position="273"/>
        <end position="568"/>
    </location>
</feature>
<keyword evidence="5" id="KW-0998">Cell outer membrane</keyword>
<dbReference type="InterPro" id="IPR011990">
    <property type="entry name" value="TPR-like_helical_dom_sf"/>
</dbReference>
<dbReference type="Proteomes" id="UP001501081">
    <property type="component" value="Unassembled WGS sequence"/>
</dbReference>
<gene>
    <name evidence="8" type="ORF">GCM10022246_11550</name>
</gene>
<dbReference type="PROSITE" id="PS51257">
    <property type="entry name" value="PROKAR_LIPOPROTEIN"/>
    <property type="match status" value="1"/>
</dbReference>
<dbReference type="SUPFAM" id="SSF48452">
    <property type="entry name" value="TPR-like"/>
    <property type="match status" value="1"/>
</dbReference>
<evidence type="ECO:0000256" key="5">
    <source>
        <dbReference type="ARBA" id="ARBA00023237"/>
    </source>
</evidence>
<dbReference type="EMBL" id="BAABAK010000004">
    <property type="protein sequence ID" value="GAA3959857.1"/>
    <property type="molecule type" value="Genomic_DNA"/>
</dbReference>
<evidence type="ECO:0000256" key="4">
    <source>
        <dbReference type="ARBA" id="ARBA00023136"/>
    </source>
</evidence>
<evidence type="ECO:0000256" key="1">
    <source>
        <dbReference type="ARBA" id="ARBA00004442"/>
    </source>
</evidence>
<dbReference type="RefSeq" id="WP_344765786.1">
    <property type="nucleotide sequence ID" value="NZ_BAABAK010000004.1"/>
</dbReference>
<organism evidence="8 9">
    <name type="scientific">Pedobacter ginsengiterrae</name>
    <dbReference type="NCBI Taxonomy" id="871696"/>
    <lineage>
        <taxon>Bacteria</taxon>
        <taxon>Pseudomonadati</taxon>
        <taxon>Bacteroidota</taxon>
        <taxon>Sphingobacteriia</taxon>
        <taxon>Sphingobacteriales</taxon>
        <taxon>Sphingobacteriaceae</taxon>
        <taxon>Pedobacter</taxon>
    </lineage>
</organism>
<feature type="domain" description="SusD-like N-terminal" evidence="7">
    <location>
        <begin position="34"/>
        <end position="221"/>
    </location>
</feature>
<keyword evidence="3" id="KW-0732">Signal</keyword>
<evidence type="ECO:0000313" key="8">
    <source>
        <dbReference type="EMBL" id="GAA3959857.1"/>
    </source>
</evidence>
<comment type="similarity">
    <text evidence="2">Belongs to the SusD family.</text>
</comment>
<dbReference type="Pfam" id="PF07980">
    <property type="entry name" value="SusD_RagB"/>
    <property type="match status" value="1"/>
</dbReference>
<keyword evidence="9" id="KW-1185">Reference proteome</keyword>
<keyword evidence="4" id="KW-0472">Membrane</keyword>
<dbReference type="Gene3D" id="1.25.40.390">
    <property type="match status" value="1"/>
</dbReference>
<proteinExistence type="inferred from homology"/>
<comment type="caution">
    <text evidence="8">The sequence shown here is derived from an EMBL/GenBank/DDBJ whole genome shotgun (WGS) entry which is preliminary data.</text>
</comment>
<name>A0ABP7P522_9SPHI</name>
<sequence>MKKILVIIFATIAISSCKVDRGPYGSLQSEKINQNPEESIDGLLNGVYAQLKAWSDPMHRLGEYAGDNMMIRGSSTDPFYEFISFARTPNNSRLTTFWDSGYKAVAQASNVINLIPQGKNATLDSKLGECYYVRGMMYFYLVRAFGRPYYQSPETNLGVPIVNGTPKDVINLNLPDRSTVKATYEQAISDLKKAEELITVNKGPVFASKGAAQAMLSRIYLYMSGTYENPNQANAQLAVDYANKVIASSTTYSLLPRDQFMKYNTLTPENNRETIFAIKRVASEFSGSDHYYGIGGMYSNIGGQGWGEMYASAKYIGLLNETGRNDWRPDKYKIVDARAAFIEPTYSKNAAGAYTEVFRFIKDDAGNVVNYVQATVTRNGNTITCTEGTDVYTLTPLNAAQESYTINYKNGKTYTGFIDYFITLNRVYPQFYIVKDSREGEDSQLHSPVISRLGEVYLNRAEAYAKLQRFTEALGDLNTIRTRSIVNGGYASLNAANAGDLIDKERQLELAYQAERSFDVFRNGKELSRQYPGPQNQNVSIVATDFRVIYYIPQSAINSYPGKLTQNPTQ</sequence>
<reference evidence="9" key="1">
    <citation type="journal article" date="2019" name="Int. J. Syst. Evol. Microbiol.">
        <title>The Global Catalogue of Microorganisms (GCM) 10K type strain sequencing project: providing services to taxonomists for standard genome sequencing and annotation.</title>
        <authorList>
            <consortium name="The Broad Institute Genomics Platform"/>
            <consortium name="The Broad Institute Genome Sequencing Center for Infectious Disease"/>
            <person name="Wu L."/>
            <person name="Ma J."/>
        </authorList>
    </citation>
    <scope>NUCLEOTIDE SEQUENCE [LARGE SCALE GENOMIC DNA]</scope>
    <source>
        <strain evidence="9">JCM 17338</strain>
    </source>
</reference>
<evidence type="ECO:0000256" key="3">
    <source>
        <dbReference type="ARBA" id="ARBA00022729"/>
    </source>
</evidence>